<dbReference type="PANTHER" id="PTHR10996:SF283">
    <property type="entry name" value="GLYOXYLATE_HYDROXYPYRUVATE REDUCTASE B"/>
    <property type="match status" value="1"/>
</dbReference>
<dbReference type="InterPro" id="IPR029752">
    <property type="entry name" value="D-isomer_DH_CS1"/>
</dbReference>
<dbReference type="InterPro" id="IPR006139">
    <property type="entry name" value="D-isomer_2_OHA_DH_cat_dom"/>
</dbReference>
<dbReference type="SUPFAM" id="SSF51735">
    <property type="entry name" value="NAD(P)-binding Rossmann-fold domains"/>
    <property type="match status" value="1"/>
</dbReference>
<evidence type="ECO:0000256" key="2">
    <source>
        <dbReference type="ARBA" id="ARBA00023002"/>
    </source>
</evidence>
<dbReference type="PANTHER" id="PTHR10996">
    <property type="entry name" value="2-HYDROXYACID DEHYDROGENASE-RELATED"/>
    <property type="match status" value="1"/>
</dbReference>
<evidence type="ECO:0008006" key="9">
    <source>
        <dbReference type="Google" id="ProtNLM"/>
    </source>
</evidence>
<dbReference type="InterPro" id="IPR029753">
    <property type="entry name" value="D-isomer_DH_CS"/>
</dbReference>
<dbReference type="InterPro" id="IPR050223">
    <property type="entry name" value="D-isomer_2-hydroxyacid_DH"/>
</dbReference>
<evidence type="ECO:0000259" key="6">
    <source>
        <dbReference type="Pfam" id="PF02826"/>
    </source>
</evidence>
<protein>
    <recommendedName>
        <fullName evidence="9">D-glycerate dehydrogenase</fullName>
    </recommendedName>
</protein>
<evidence type="ECO:0000313" key="7">
    <source>
        <dbReference type="EMBL" id="OGD98966.1"/>
    </source>
</evidence>
<dbReference type="SUPFAM" id="SSF52283">
    <property type="entry name" value="Formate/glycerate dehydrogenase catalytic domain-like"/>
    <property type="match status" value="1"/>
</dbReference>
<dbReference type="AlphaFoldDB" id="A0A1F5H476"/>
<dbReference type="FunFam" id="3.40.50.720:FF:000203">
    <property type="entry name" value="D-3-phosphoglycerate dehydrogenase (SerA)"/>
    <property type="match status" value="1"/>
</dbReference>
<feature type="domain" description="D-isomer specific 2-hydroxyacid dehydrogenase NAD-binding" evidence="6">
    <location>
        <begin position="109"/>
        <end position="287"/>
    </location>
</feature>
<name>A0A1F5H476_9BACT</name>
<feature type="domain" description="D-isomer specific 2-hydroxyacid dehydrogenase catalytic" evidence="5">
    <location>
        <begin position="4"/>
        <end position="314"/>
    </location>
</feature>
<comment type="caution">
    <text evidence="7">The sequence shown here is derived from an EMBL/GenBank/DDBJ whole genome shotgun (WGS) entry which is preliminary data.</text>
</comment>
<keyword evidence="3" id="KW-0520">NAD</keyword>
<dbReference type="GO" id="GO:0005829">
    <property type="term" value="C:cytosol"/>
    <property type="evidence" value="ECO:0007669"/>
    <property type="project" value="TreeGrafter"/>
</dbReference>
<dbReference type="InterPro" id="IPR006140">
    <property type="entry name" value="D-isomer_DH_NAD-bd"/>
</dbReference>
<dbReference type="Pfam" id="PF02826">
    <property type="entry name" value="2-Hacid_dh_C"/>
    <property type="match status" value="1"/>
</dbReference>
<dbReference type="GO" id="GO:0030267">
    <property type="term" value="F:glyoxylate reductase (NADPH) activity"/>
    <property type="evidence" value="ECO:0007669"/>
    <property type="project" value="TreeGrafter"/>
</dbReference>
<organism evidence="7 8">
    <name type="scientific">Candidatus Curtissbacteria bacterium RIFCSPLOWO2_01_FULL_42_50</name>
    <dbReference type="NCBI Taxonomy" id="1797730"/>
    <lineage>
        <taxon>Bacteria</taxon>
        <taxon>Candidatus Curtissiibacteriota</taxon>
    </lineage>
</organism>
<sequence length="321" mass="35053">MISVYITAKIPKEGIELLKKKGFQVEVNNSDKNLSARELKEIFSKFDAVLTLMTDKIDEETLAAASGRLKIIANYATGFDNIDVLAAKRRGVVVTNTPVSGQAVAEHAFSLILACAKRIVEADRFVRTGKFTRWDPMAFLSGQVAGQTIGIIGLGRIGASVGRIAYDGFGMKILYHDIDRFQDFELLTDAKLVSLFELLSVADVITLSVPLTFSTRHLIGKRELELMKNSAILINVSRGVVVDEAALIWALSTKKIAAAGLDVFENEPNIPHELLTLSNVVFTPHIASATFETRISMAKIAAQNIIDVFEGKTPFGIIKVS</sequence>
<dbReference type="Gene3D" id="3.40.50.720">
    <property type="entry name" value="NAD(P)-binding Rossmann-like Domain"/>
    <property type="match status" value="2"/>
</dbReference>
<evidence type="ECO:0000256" key="3">
    <source>
        <dbReference type="ARBA" id="ARBA00023027"/>
    </source>
</evidence>
<dbReference type="Pfam" id="PF00389">
    <property type="entry name" value="2-Hacid_dh"/>
    <property type="match status" value="1"/>
</dbReference>
<accession>A0A1F5H476</accession>
<evidence type="ECO:0000313" key="8">
    <source>
        <dbReference type="Proteomes" id="UP000177039"/>
    </source>
</evidence>
<dbReference type="EMBL" id="MFBT01000027">
    <property type="protein sequence ID" value="OGD98966.1"/>
    <property type="molecule type" value="Genomic_DNA"/>
</dbReference>
<evidence type="ECO:0000256" key="1">
    <source>
        <dbReference type="ARBA" id="ARBA00005854"/>
    </source>
</evidence>
<gene>
    <name evidence="7" type="ORF">A3B54_01305</name>
</gene>
<keyword evidence="2 4" id="KW-0560">Oxidoreductase</keyword>
<dbReference type="GO" id="GO:0016618">
    <property type="term" value="F:hydroxypyruvate reductase [NAD(P)H] activity"/>
    <property type="evidence" value="ECO:0007669"/>
    <property type="project" value="TreeGrafter"/>
</dbReference>
<comment type="similarity">
    <text evidence="1 4">Belongs to the D-isomer specific 2-hydroxyacid dehydrogenase family.</text>
</comment>
<dbReference type="GO" id="GO:0051287">
    <property type="term" value="F:NAD binding"/>
    <property type="evidence" value="ECO:0007669"/>
    <property type="project" value="InterPro"/>
</dbReference>
<proteinExistence type="inferred from homology"/>
<dbReference type="PROSITE" id="PS00065">
    <property type="entry name" value="D_2_HYDROXYACID_DH_1"/>
    <property type="match status" value="1"/>
</dbReference>
<evidence type="ECO:0000259" key="5">
    <source>
        <dbReference type="Pfam" id="PF00389"/>
    </source>
</evidence>
<dbReference type="Proteomes" id="UP000177039">
    <property type="component" value="Unassembled WGS sequence"/>
</dbReference>
<dbReference type="PROSITE" id="PS00671">
    <property type="entry name" value="D_2_HYDROXYACID_DH_3"/>
    <property type="match status" value="1"/>
</dbReference>
<dbReference type="CDD" id="cd05301">
    <property type="entry name" value="GDH"/>
    <property type="match status" value="1"/>
</dbReference>
<dbReference type="InterPro" id="IPR036291">
    <property type="entry name" value="NAD(P)-bd_dom_sf"/>
</dbReference>
<evidence type="ECO:0000256" key="4">
    <source>
        <dbReference type="RuleBase" id="RU003719"/>
    </source>
</evidence>
<reference evidence="7 8" key="1">
    <citation type="journal article" date="2016" name="Nat. Commun.">
        <title>Thousands of microbial genomes shed light on interconnected biogeochemical processes in an aquifer system.</title>
        <authorList>
            <person name="Anantharaman K."/>
            <person name="Brown C.T."/>
            <person name="Hug L.A."/>
            <person name="Sharon I."/>
            <person name="Castelle C.J."/>
            <person name="Probst A.J."/>
            <person name="Thomas B.C."/>
            <person name="Singh A."/>
            <person name="Wilkins M.J."/>
            <person name="Karaoz U."/>
            <person name="Brodie E.L."/>
            <person name="Williams K.H."/>
            <person name="Hubbard S.S."/>
            <person name="Banfield J.F."/>
        </authorList>
    </citation>
    <scope>NUCLEOTIDE SEQUENCE [LARGE SCALE GENOMIC DNA]</scope>
</reference>